<dbReference type="Proteomes" id="UP001596222">
    <property type="component" value="Unassembled WGS sequence"/>
</dbReference>
<evidence type="ECO:0000313" key="1">
    <source>
        <dbReference type="EMBL" id="MFC5144230.1"/>
    </source>
</evidence>
<keyword evidence="2" id="KW-1185">Reference proteome</keyword>
<comment type="caution">
    <text evidence="1">The sequence shown here is derived from an EMBL/GenBank/DDBJ whole genome shotgun (WGS) entry which is preliminary data.</text>
</comment>
<sequence>MTINNIQPPPQLPAPLTERLQYGHRAALAVAEHLLNISPVPPREVTTTYSGHALDTPRVDLHFFGSSDGVEALAEVLGVPAESGPHAINADSTYTSMTTMLAGVTVRAWSLVRSSQGAEAVSR</sequence>
<evidence type="ECO:0000313" key="2">
    <source>
        <dbReference type="Proteomes" id="UP001596222"/>
    </source>
</evidence>
<name>A0ABV9ZUT3_9ACTN</name>
<dbReference type="RefSeq" id="WP_382037922.1">
    <property type="nucleotide sequence ID" value="NZ_JBHSKJ010000003.1"/>
</dbReference>
<proteinExistence type="predicted"/>
<accession>A0ABV9ZUT3</accession>
<organism evidence="1 2">
    <name type="scientific">Streptomyces aureoversilis</name>
    <dbReference type="NCBI Taxonomy" id="67277"/>
    <lineage>
        <taxon>Bacteria</taxon>
        <taxon>Bacillati</taxon>
        <taxon>Actinomycetota</taxon>
        <taxon>Actinomycetes</taxon>
        <taxon>Kitasatosporales</taxon>
        <taxon>Streptomycetaceae</taxon>
        <taxon>Streptomyces</taxon>
    </lineage>
</organism>
<gene>
    <name evidence="1" type="ORF">ACFPP6_05960</name>
</gene>
<dbReference type="EMBL" id="JBHSKJ010000003">
    <property type="protein sequence ID" value="MFC5144230.1"/>
    <property type="molecule type" value="Genomic_DNA"/>
</dbReference>
<reference evidence="2" key="1">
    <citation type="journal article" date="2019" name="Int. J. Syst. Evol. Microbiol.">
        <title>The Global Catalogue of Microorganisms (GCM) 10K type strain sequencing project: providing services to taxonomists for standard genome sequencing and annotation.</title>
        <authorList>
            <consortium name="The Broad Institute Genomics Platform"/>
            <consortium name="The Broad Institute Genome Sequencing Center for Infectious Disease"/>
            <person name="Wu L."/>
            <person name="Ma J."/>
        </authorList>
    </citation>
    <scope>NUCLEOTIDE SEQUENCE [LARGE SCALE GENOMIC DNA]</scope>
    <source>
        <strain evidence="2">CGMCC 4.1641</strain>
    </source>
</reference>
<protein>
    <submittedName>
        <fullName evidence="1">Uncharacterized protein</fullName>
    </submittedName>
</protein>